<dbReference type="EMBL" id="JAWQEG010001350">
    <property type="protein sequence ID" value="KAK3880157.1"/>
    <property type="molecule type" value="Genomic_DNA"/>
</dbReference>
<protein>
    <submittedName>
        <fullName evidence="2">Uncharacterized protein</fullName>
    </submittedName>
</protein>
<feature type="region of interest" description="Disordered" evidence="1">
    <location>
        <begin position="56"/>
        <end position="89"/>
    </location>
</feature>
<proteinExistence type="predicted"/>
<sequence length="89" mass="10209">MASLASRCQKVTTEKYKAYVADRSKETWFCLNCKGDNLKGIKKKKANQQLIKENMLLKSKPAEEGGEEELVENNQGVRNQEETREWSKA</sequence>
<evidence type="ECO:0000313" key="2">
    <source>
        <dbReference type="EMBL" id="KAK3880157.1"/>
    </source>
</evidence>
<keyword evidence="3" id="KW-1185">Reference proteome</keyword>
<accession>A0AAE1FVZ6</accession>
<dbReference type="AlphaFoldDB" id="A0AAE1FVZ6"/>
<dbReference type="Proteomes" id="UP001286313">
    <property type="component" value="Unassembled WGS sequence"/>
</dbReference>
<organism evidence="2 3">
    <name type="scientific">Petrolisthes cinctipes</name>
    <name type="common">Flat porcelain crab</name>
    <dbReference type="NCBI Taxonomy" id="88211"/>
    <lineage>
        <taxon>Eukaryota</taxon>
        <taxon>Metazoa</taxon>
        <taxon>Ecdysozoa</taxon>
        <taxon>Arthropoda</taxon>
        <taxon>Crustacea</taxon>
        <taxon>Multicrustacea</taxon>
        <taxon>Malacostraca</taxon>
        <taxon>Eumalacostraca</taxon>
        <taxon>Eucarida</taxon>
        <taxon>Decapoda</taxon>
        <taxon>Pleocyemata</taxon>
        <taxon>Anomura</taxon>
        <taxon>Galatheoidea</taxon>
        <taxon>Porcellanidae</taxon>
        <taxon>Petrolisthes</taxon>
    </lineage>
</organism>
<name>A0AAE1FVZ6_PETCI</name>
<comment type="caution">
    <text evidence="2">The sequence shown here is derived from an EMBL/GenBank/DDBJ whole genome shotgun (WGS) entry which is preliminary data.</text>
</comment>
<reference evidence="2" key="1">
    <citation type="submission" date="2023-10" db="EMBL/GenBank/DDBJ databases">
        <title>Genome assemblies of two species of porcelain crab, Petrolisthes cinctipes and Petrolisthes manimaculis (Anomura: Porcellanidae).</title>
        <authorList>
            <person name="Angst P."/>
        </authorList>
    </citation>
    <scope>NUCLEOTIDE SEQUENCE</scope>
    <source>
        <strain evidence="2">PB745_01</strain>
        <tissue evidence="2">Gill</tissue>
    </source>
</reference>
<feature type="compositionally biased region" description="Basic and acidic residues" evidence="1">
    <location>
        <begin position="79"/>
        <end position="89"/>
    </location>
</feature>
<evidence type="ECO:0000256" key="1">
    <source>
        <dbReference type="SAM" id="MobiDB-lite"/>
    </source>
</evidence>
<gene>
    <name evidence="2" type="ORF">Pcinc_015328</name>
</gene>
<evidence type="ECO:0000313" key="3">
    <source>
        <dbReference type="Proteomes" id="UP001286313"/>
    </source>
</evidence>